<keyword evidence="3" id="KW-1185">Reference proteome</keyword>
<evidence type="ECO:0000313" key="3">
    <source>
        <dbReference type="Proteomes" id="UP000530263"/>
    </source>
</evidence>
<evidence type="ECO:0000256" key="1">
    <source>
        <dbReference type="SAM" id="Phobius"/>
    </source>
</evidence>
<evidence type="ECO:0000313" key="2">
    <source>
        <dbReference type="EMBL" id="NWQ84853.1"/>
    </source>
</evidence>
<keyword evidence="1" id="KW-0472">Membrane</keyword>
<dbReference type="AlphaFoldDB" id="A0A7K4SGH5"/>
<protein>
    <submittedName>
        <fullName evidence="2">SMP protein</fullName>
    </submittedName>
</protein>
<proteinExistence type="predicted"/>
<keyword evidence="1" id="KW-1133">Transmembrane helix</keyword>
<feature type="non-terminal residue" evidence="2">
    <location>
        <position position="1"/>
    </location>
</feature>
<dbReference type="OrthoDB" id="10012075at2759"/>
<name>A0A7K4SGH5_COLPI</name>
<accession>A0A7K4SGH5</accession>
<comment type="caution">
    <text evidence="2">The sequence shown here is derived from an EMBL/GenBank/DDBJ whole genome shotgun (WGS) entry which is preliminary data.</text>
</comment>
<gene>
    <name evidence="2" type="primary">Smp_1</name>
    <name evidence="2" type="ORF">COLPIC_R14447</name>
</gene>
<dbReference type="EMBL" id="VYZG01008286">
    <property type="protein sequence ID" value="NWQ84853.1"/>
    <property type="molecule type" value="Genomic_DNA"/>
</dbReference>
<organism evidence="2 3">
    <name type="scientific">Columbina picui</name>
    <name type="common">Picui ground-dove</name>
    <dbReference type="NCBI Taxonomy" id="115618"/>
    <lineage>
        <taxon>Eukaryota</taxon>
        <taxon>Metazoa</taxon>
        <taxon>Chordata</taxon>
        <taxon>Craniata</taxon>
        <taxon>Vertebrata</taxon>
        <taxon>Euteleostomi</taxon>
        <taxon>Archelosauria</taxon>
        <taxon>Archosauria</taxon>
        <taxon>Dinosauria</taxon>
        <taxon>Saurischia</taxon>
        <taxon>Theropoda</taxon>
        <taxon>Coelurosauria</taxon>
        <taxon>Aves</taxon>
        <taxon>Neognathae</taxon>
        <taxon>Neoaves</taxon>
        <taxon>Columbimorphae</taxon>
        <taxon>Columbiformes</taxon>
        <taxon>Columbidae</taxon>
        <taxon>Columbina</taxon>
    </lineage>
</organism>
<reference evidence="2 3" key="1">
    <citation type="submission" date="2019-09" db="EMBL/GenBank/DDBJ databases">
        <title>Bird 10,000 Genomes (B10K) Project - Family phase.</title>
        <authorList>
            <person name="Zhang G."/>
        </authorList>
    </citation>
    <scope>NUCLEOTIDE SEQUENCE [LARGE SCALE GENOMIC DNA]</scope>
    <source>
        <strain evidence="2">B10K-DU-021-26</strain>
        <tissue evidence="2">Mixed tissue sample</tissue>
    </source>
</reference>
<feature type="transmembrane region" description="Helical" evidence="1">
    <location>
        <begin position="104"/>
        <end position="127"/>
    </location>
</feature>
<dbReference type="Proteomes" id="UP000530263">
    <property type="component" value="Unassembled WGS sequence"/>
</dbReference>
<feature type="non-terminal residue" evidence="2">
    <location>
        <position position="133"/>
    </location>
</feature>
<keyword evidence="1" id="KW-0812">Transmembrane</keyword>
<sequence length="133" mass="13785">PPILQPESRCTPGGEGARCVCSALAAPEPVVTFELPSLNVTVTEGHRDFTVTTPGLGTGGAVTVTGVLTLRGTLDPRLAVVCSAHNAHGAVRQQLRFHHPGGLVWAKVGPVGAVVAFAIVIALVCYLSQSRRK</sequence>